<comment type="caution">
    <text evidence="3">The sequence shown here is derived from an EMBL/GenBank/DDBJ whole genome shotgun (WGS) entry which is preliminary data.</text>
</comment>
<dbReference type="PANTHER" id="PTHR21386">
    <property type="entry name" value="INSCUTEABLE"/>
    <property type="match status" value="1"/>
</dbReference>
<feature type="region of interest" description="Disordered" evidence="1">
    <location>
        <begin position="277"/>
        <end position="328"/>
    </location>
</feature>
<dbReference type="InterPro" id="IPR045789">
    <property type="entry name" value="Insc_C"/>
</dbReference>
<dbReference type="PANTHER" id="PTHR21386:SF0">
    <property type="entry name" value="PROTEIN INSCUTEABLE HOMOLOG"/>
    <property type="match status" value="1"/>
</dbReference>
<dbReference type="Proteomes" id="UP000828390">
    <property type="component" value="Unassembled WGS sequence"/>
</dbReference>
<dbReference type="GO" id="GO:0045176">
    <property type="term" value="P:apical protein localization"/>
    <property type="evidence" value="ECO:0007669"/>
    <property type="project" value="TreeGrafter"/>
</dbReference>
<dbReference type="GO" id="GO:0009786">
    <property type="term" value="P:regulation of asymmetric cell division"/>
    <property type="evidence" value="ECO:0007669"/>
    <property type="project" value="TreeGrafter"/>
</dbReference>
<feature type="domain" description="Protein inscuteable homologue C-terminal" evidence="2">
    <location>
        <begin position="156"/>
        <end position="233"/>
    </location>
</feature>
<dbReference type="EMBL" id="JAIWYP010000004">
    <property type="protein sequence ID" value="KAH3836005.1"/>
    <property type="molecule type" value="Genomic_DNA"/>
</dbReference>
<reference evidence="3" key="1">
    <citation type="journal article" date="2019" name="bioRxiv">
        <title>The Genome of the Zebra Mussel, Dreissena polymorpha: A Resource for Invasive Species Research.</title>
        <authorList>
            <person name="McCartney M.A."/>
            <person name="Auch B."/>
            <person name="Kono T."/>
            <person name="Mallez S."/>
            <person name="Zhang Y."/>
            <person name="Obille A."/>
            <person name="Becker A."/>
            <person name="Abrahante J.E."/>
            <person name="Garbe J."/>
            <person name="Badalamenti J.P."/>
            <person name="Herman A."/>
            <person name="Mangelson H."/>
            <person name="Liachko I."/>
            <person name="Sullivan S."/>
            <person name="Sone E.D."/>
            <person name="Koren S."/>
            <person name="Silverstein K.A.T."/>
            <person name="Beckman K.B."/>
            <person name="Gohl D.M."/>
        </authorList>
    </citation>
    <scope>NUCLEOTIDE SEQUENCE</scope>
    <source>
        <strain evidence="3">Duluth1</strain>
        <tissue evidence="3">Whole animal</tissue>
    </source>
</reference>
<name>A0A9D4KAL2_DREPO</name>
<gene>
    <name evidence="3" type="ORF">DPMN_109374</name>
</gene>
<dbReference type="AlphaFoldDB" id="A0A9D4KAL2"/>
<dbReference type="Pfam" id="PF19427">
    <property type="entry name" value="Insc_C"/>
    <property type="match status" value="1"/>
</dbReference>
<dbReference type="GO" id="GO:0000132">
    <property type="term" value="P:establishment of mitotic spindle orientation"/>
    <property type="evidence" value="ECO:0007669"/>
    <property type="project" value="TreeGrafter"/>
</dbReference>
<dbReference type="GO" id="GO:0045179">
    <property type="term" value="C:apical cortex"/>
    <property type="evidence" value="ECO:0007669"/>
    <property type="project" value="TreeGrafter"/>
</dbReference>
<reference evidence="3" key="2">
    <citation type="submission" date="2020-11" db="EMBL/GenBank/DDBJ databases">
        <authorList>
            <person name="McCartney M.A."/>
            <person name="Auch B."/>
            <person name="Kono T."/>
            <person name="Mallez S."/>
            <person name="Becker A."/>
            <person name="Gohl D.M."/>
            <person name="Silverstein K.A.T."/>
            <person name="Koren S."/>
            <person name="Bechman K.B."/>
            <person name="Herman A."/>
            <person name="Abrahante J.E."/>
            <person name="Garbe J."/>
        </authorList>
    </citation>
    <scope>NUCLEOTIDE SEQUENCE</scope>
    <source>
        <strain evidence="3">Duluth1</strain>
        <tissue evidence="3">Whole animal</tissue>
    </source>
</reference>
<dbReference type="GO" id="GO:0008356">
    <property type="term" value="P:asymmetric cell division"/>
    <property type="evidence" value="ECO:0007669"/>
    <property type="project" value="InterPro"/>
</dbReference>
<feature type="compositionally biased region" description="Basic and acidic residues" evidence="1">
    <location>
        <begin position="311"/>
        <end position="328"/>
    </location>
</feature>
<evidence type="ECO:0000313" key="4">
    <source>
        <dbReference type="Proteomes" id="UP000828390"/>
    </source>
</evidence>
<evidence type="ECO:0000313" key="3">
    <source>
        <dbReference type="EMBL" id="KAH3836005.1"/>
    </source>
</evidence>
<dbReference type="GO" id="GO:0008093">
    <property type="term" value="F:cytoskeletal anchor activity"/>
    <property type="evidence" value="ECO:0007669"/>
    <property type="project" value="TreeGrafter"/>
</dbReference>
<evidence type="ECO:0000256" key="1">
    <source>
        <dbReference type="SAM" id="MobiDB-lite"/>
    </source>
</evidence>
<accession>A0A9D4KAL2</accession>
<dbReference type="InterPro" id="IPR039921">
    <property type="entry name" value="Inscuteable"/>
</dbReference>
<sequence>MALGYLVQHCDQSGPGGGTHVNTCVMFYLEKLGLEREHMCYVLSRGKSGPGGGTHGEHMCYVLSRVSLGLEGEHMCYVLSRVSLGLEGEHMCYVLSRNKLGLEGEHMCYVLSRVSLGLEGENTCNVLSKGEHMCYVLSRVSLGLEGEHMCYVLSRVNLGLEGEHICYVLSRGEHMYYVLSRPCSRSSLRALATICCVPESILELEKEGGVDILTDILCDKTVSEAVRGEAAGVTFLLGAAAIANITFMDSQTCDVLQGLDALKLLIHASGQPKAKSLFVKDQTKKPLTPRHHLLQRDPPCSSTTSSSALRTADKTPRSEGGHSPDEAL</sequence>
<evidence type="ECO:0000259" key="2">
    <source>
        <dbReference type="Pfam" id="PF19427"/>
    </source>
</evidence>
<keyword evidence="4" id="KW-1185">Reference proteome</keyword>
<protein>
    <recommendedName>
        <fullName evidence="2">Protein inscuteable homologue C-terminal domain-containing protein</fullName>
    </recommendedName>
</protein>
<proteinExistence type="predicted"/>
<organism evidence="3 4">
    <name type="scientific">Dreissena polymorpha</name>
    <name type="common">Zebra mussel</name>
    <name type="synonym">Mytilus polymorpha</name>
    <dbReference type="NCBI Taxonomy" id="45954"/>
    <lineage>
        <taxon>Eukaryota</taxon>
        <taxon>Metazoa</taxon>
        <taxon>Spiralia</taxon>
        <taxon>Lophotrochozoa</taxon>
        <taxon>Mollusca</taxon>
        <taxon>Bivalvia</taxon>
        <taxon>Autobranchia</taxon>
        <taxon>Heteroconchia</taxon>
        <taxon>Euheterodonta</taxon>
        <taxon>Imparidentia</taxon>
        <taxon>Neoheterodontei</taxon>
        <taxon>Myida</taxon>
        <taxon>Dreissenoidea</taxon>
        <taxon>Dreissenidae</taxon>
        <taxon>Dreissena</taxon>
    </lineage>
</organism>